<dbReference type="PATRIC" id="fig|167539.5.peg.657"/>
<proteinExistence type="predicted"/>
<accession>Q7VCV5</accession>
<gene>
    <name evidence="1" type="ordered locus">Pro_0635</name>
</gene>
<name>Q7VCV5_PROMA</name>
<dbReference type="Proteomes" id="UP000001420">
    <property type="component" value="Chromosome"/>
</dbReference>
<protein>
    <submittedName>
        <fullName evidence="1">Uncharacterized protein</fullName>
    </submittedName>
</protein>
<reference evidence="1 2" key="1">
    <citation type="journal article" date="2003" name="Proc. Natl. Acad. Sci. U.S.A.">
        <title>Genome sequence of the cyanobacterium Prochlorococcus marinus SS120, a nearly minimal oxyphototrophic genome.</title>
        <authorList>
            <person name="Dufresne A."/>
            <person name="Salanoubat M."/>
            <person name="Partensky F."/>
            <person name="Artiguenave F."/>
            <person name="Axmann I.M."/>
            <person name="Barbe V."/>
            <person name="Duprat S."/>
            <person name="Galperin M.Y."/>
            <person name="Koonin E.V."/>
            <person name="Le Gall F."/>
            <person name="Makarova K.S."/>
            <person name="Ostrowski M."/>
            <person name="Oztas S."/>
            <person name="Robert C."/>
            <person name="Rogozin I.B."/>
            <person name="Scanlan D.J."/>
            <person name="Tandeau de Marsac N."/>
            <person name="Weissenbach J."/>
            <person name="Wincker P."/>
            <person name="Wolf Y.I."/>
            <person name="Hess W.R."/>
        </authorList>
    </citation>
    <scope>NUCLEOTIDE SEQUENCE [LARGE SCALE GENOMIC DNA]</scope>
    <source>
        <strain evidence="2">SARG / CCMP1375 / SS120</strain>
    </source>
</reference>
<dbReference type="HOGENOM" id="CLU_1833441_0_0_3"/>
<dbReference type="KEGG" id="pma:Pro_0635"/>
<dbReference type="EnsemblBacteria" id="AAP99679">
    <property type="protein sequence ID" value="AAP99679"/>
    <property type="gene ID" value="Pro_0635"/>
</dbReference>
<dbReference type="EMBL" id="AE017126">
    <property type="protein sequence ID" value="AAP99679.1"/>
    <property type="molecule type" value="Genomic_DNA"/>
</dbReference>
<sequence>MVLNIFNQELPLELPLKVHSPMKARSTSEEWVRSVRSYLSNQLNSNWQITQNKGKVMLGIRWADGDRTYKYLPFRWERTNHGKIQSFIEEVHDLVINKKVGLNEALERVKKTQSESLKAAKSGNKNRIDVRSPFVPPLLF</sequence>
<keyword evidence="2" id="KW-1185">Reference proteome</keyword>
<dbReference type="AlphaFoldDB" id="Q7VCV5"/>
<evidence type="ECO:0000313" key="2">
    <source>
        <dbReference type="Proteomes" id="UP000001420"/>
    </source>
</evidence>
<organism evidence="1 2">
    <name type="scientific">Prochlorococcus marinus (strain SARG / CCMP1375 / SS120)</name>
    <dbReference type="NCBI Taxonomy" id="167539"/>
    <lineage>
        <taxon>Bacteria</taxon>
        <taxon>Bacillati</taxon>
        <taxon>Cyanobacteriota</taxon>
        <taxon>Cyanophyceae</taxon>
        <taxon>Synechococcales</taxon>
        <taxon>Prochlorococcaceae</taxon>
        <taxon>Prochlorococcus</taxon>
    </lineage>
</organism>
<evidence type="ECO:0000313" key="1">
    <source>
        <dbReference type="EMBL" id="AAP99679.1"/>
    </source>
</evidence>